<dbReference type="PANTHER" id="PTHR22576">
    <property type="entry name" value="MUCOSA ASSOCIATED LYMPHOID TISSUE LYMPHOMA TRANSLOCATION PROTEIN 1/PARACASPASE"/>
    <property type="match status" value="1"/>
</dbReference>
<dbReference type="InterPro" id="IPR001309">
    <property type="entry name" value="Pept_C14_p20"/>
</dbReference>
<dbReference type="InterPro" id="IPR015917">
    <property type="entry name" value="Pept_C14A"/>
</dbReference>
<dbReference type="Proteomes" id="UP000238325">
    <property type="component" value="Unassembled WGS sequence"/>
</dbReference>
<dbReference type="GO" id="GO:0006508">
    <property type="term" value="P:proteolysis"/>
    <property type="evidence" value="ECO:0007669"/>
    <property type="project" value="InterPro"/>
</dbReference>
<evidence type="ECO:0000313" key="4">
    <source>
        <dbReference type="EMBL" id="PRB91715.1"/>
    </source>
</evidence>
<accession>A0A2S9CZL1</accession>
<dbReference type="Pfam" id="PF00656">
    <property type="entry name" value="Peptidase_C14"/>
    <property type="match status" value="1"/>
</dbReference>
<dbReference type="GO" id="GO:0004197">
    <property type="term" value="F:cysteine-type endopeptidase activity"/>
    <property type="evidence" value="ECO:0007669"/>
    <property type="project" value="InterPro"/>
</dbReference>
<evidence type="ECO:0000313" key="6">
    <source>
        <dbReference type="Proteomes" id="UP000238534"/>
    </source>
</evidence>
<feature type="domain" description="Caspase family p20" evidence="2">
    <location>
        <begin position="2"/>
        <end position="133"/>
    </location>
</feature>
<dbReference type="SMART" id="SM00115">
    <property type="entry name" value="CASc"/>
    <property type="match status" value="1"/>
</dbReference>
<reference evidence="5 6" key="1">
    <citation type="submission" date="2017-09" db="EMBL/GenBank/DDBJ databases">
        <title>Genomic, metabolic, and phenotypic characteristics of bacterial isolates from the natural microbiome of the model nematode Caenorhabditis elegans.</title>
        <authorList>
            <person name="Zimmermann J."/>
            <person name="Obeng N."/>
            <person name="Yang W."/>
            <person name="Obeng O."/>
            <person name="Kissoyan K."/>
            <person name="Pees B."/>
            <person name="Dirksen P."/>
            <person name="Hoppner M."/>
            <person name="Franke A."/>
            <person name="Rosenstiel P."/>
            <person name="Leippe M."/>
            <person name="Dierking K."/>
            <person name="Kaleta C."/>
            <person name="Schulenburg H."/>
        </authorList>
    </citation>
    <scope>NUCLEOTIDE SEQUENCE [LARGE SCALE GENOMIC DNA]</scope>
    <source>
        <strain evidence="3 6">MYb25</strain>
        <strain evidence="4 5">MYb44</strain>
    </source>
</reference>
<protein>
    <submittedName>
        <fullName evidence="3">Peptidase C14</fullName>
    </submittedName>
</protein>
<evidence type="ECO:0000313" key="3">
    <source>
        <dbReference type="EMBL" id="PRB85962.1"/>
    </source>
</evidence>
<dbReference type="Gene3D" id="3.40.50.1460">
    <property type="match status" value="1"/>
</dbReference>
<dbReference type="OrthoDB" id="9812126at2"/>
<name>A0A2S9CZL1_CHRCI</name>
<dbReference type="EMBL" id="PCPH01000001">
    <property type="protein sequence ID" value="PRB91715.1"/>
    <property type="molecule type" value="Genomic_DNA"/>
</dbReference>
<dbReference type="InterPro" id="IPR052039">
    <property type="entry name" value="Caspase-related_regulators"/>
</dbReference>
<gene>
    <name evidence="3" type="ORF">CQ022_06850</name>
    <name evidence="4" type="ORF">CQ033_00520</name>
</gene>
<comment type="similarity">
    <text evidence="1">Belongs to the peptidase C14A family.</text>
</comment>
<dbReference type="AlphaFoldDB" id="A0A2S9CZL1"/>
<dbReference type="EMBL" id="PCPP01000001">
    <property type="protein sequence ID" value="PRB85962.1"/>
    <property type="molecule type" value="Genomic_DNA"/>
</dbReference>
<dbReference type="InterPro" id="IPR029030">
    <property type="entry name" value="Caspase-like_dom_sf"/>
</dbReference>
<proteinExistence type="inferred from homology"/>
<evidence type="ECO:0000256" key="1">
    <source>
        <dbReference type="ARBA" id="ARBA00010134"/>
    </source>
</evidence>
<sequence length="495" mass="56186">MKKALALVIGNGIYEDPDDNLDNAVNDAIAIEKKLHNLGFIVILKKNCTKVEFEKAIKEFEKKLEGFEVGLFYYSGHAFQIERENYLSATDSNFEDSDFAKTSCIPLQLIIKKMDRAKSDVKIIILDACRNNPLKERYRGGKEDLAPVKAPKGSLIAFSTSPGEKAQDFGKGGHSIYTGCLLKHLEDPDIPIEVLFKRVRVSVNSLSKGKQTPWEHTSMIEDFYFHRSELVHVTDLPYDSQSLIREQFVPKGGVADKLILDLFSTQFSEQNYAATKVRSLAKVTLSPSEKFLLGRGVLYAANYGGFKARDLINTLGNWIISFDEKGENHLLNGILFEIYFDEKGHLSKDYYKGEMLDEIYQYESDSKFEKSFKFLLEQLKPHRNYLFYLPGDGRITIDLLLKEYELSLAGGHKRKYFEIQSMKIGGSELFKPGQEDELFGSSLTSMSEFSKSIVKYLLIPKSKQNIITPFEDGEVKTLGLPPGFDIREIMKARGQ</sequence>
<evidence type="ECO:0000259" key="2">
    <source>
        <dbReference type="PROSITE" id="PS50208"/>
    </source>
</evidence>
<dbReference type="PROSITE" id="PS50208">
    <property type="entry name" value="CASPASE_P20"/>
    <property type="match status" value="1"/>
</dbReference>
<dbReference type="Proteomes" id="UP000238534">
    <property type="component" value="Unassembled WGS sequence"/>
</dbReference>
<comment type="caution">
    <text evidence="3">The sequence shown here is derived from an EMBL/GenBank/DDBJ whole genome shotgun (WGS) entry which is preliminary data.</text>
</comment>
<organism evidence="3 6">
    <name type="scientific">Chryseobacterium culicis</name>
    <dbReference type="NCBI Taxonomy" id="680127"/>
    <lineage>
        <taxon>Bacteria</taxon>
        <taxon>Pseudomonadati</taxon>
        <taxon>Bacteroidota</taxon>
        <taxon>Flavobacteriia</taxon>
        <taxon>Flavobacteriales</taxon>
        <taxon>Weeksellaceae</taxon>
        <taxon>Chryseobacterium group</taxon>
        <taxon>Chryseobacterium</taxon>
    </lineage>
</organism>
<evidence type="ECO:0000313" key="5">
    <source>
        <dbReference type="Proteomes" id="UP000238325"/>
    </source>
</evidence>
<dbReference type="PANTHER" id="PTHR22576:SF37">
    <property type="entry name" value="MUCOSA-ASSOCIATED LYMPHOID TISSUE LYMPHOMA TRANSLOCATION PROTEIN 1"/>
    <property type="match status" value="1"/>
</dbReference>
<dbReference type="SUPFAM" id="SSF52129">
    <property type="entry name" value="Caspase-like"/>
    <property type="match status" value="1"/>
</dbReference>
<keyword evidence="5" id="KW-1185">Reference proteome</keyword>
<dbReference type="RefSeq" id="WP_105680705.1">
    <property type="nucleotide sequence ID" value="NZ_JBBGZD010000001.1"/>
</dbReference>
<dbReference type="InterPro" id="IPR011600">
    <property type="entry name" value="Pept_C14_caspase"/>
</dbReference>